<feature type="chain" id="PRO_5035199875" evidence="1">
    <location>
        <begin position="23"/>
        <end position="315"/>
    </location>
</feature>
<keyword evidence="1" id="KW-0732">Signal</keyword>
<name>A0A8J2M6A6_9BILA</name>
<protein>
    <submittedName>
        <fullName evidence="2">Uncharacterized protein</fullName>
    </submittedName>
</protein>
<gene>
    <name evidence="2" type="ORF">CJOHNSTONI_LOCUS4872</name>
</gene>
<reference evidence="2" key="1">
    <citation type="submission" date="2021-09" db="EMBL/GenBank/DDBJ databases">
        <authorList>
            <consortium name="Pathogen Informatics"/>
        </authorList>
    </citation>
    <scope>NUCLEOTIDE SEQUENCE</scope>
</reference>
<comment type="caution">
    <text evidence="2">The sequence shown here is derived from an EMBL/GenBank/DDBJ whole genome shotgun (WGS) entry which is preliminary data.</text>
</comment>
<organism evidence="2 3">
    <name type="scientific">Cercopithifilaria johnstoni</name>
    <dbReference type="NCBI Taxonomy" id="2874296"/>
    <lineage>
        <taxon>Eukaryota</taxon>
        <taxon>Metazoa</taxon>
        <taxon>Ecdysozoa</taxon>
        <taxon>Nematoda</taxon>
        <taxon>Chromadorea</taxon>
        <taxon>Rhabditida</taxon>
        <taxon>Spirurina</taxon>
        <taxon>Spiruromorpha</taxon>
        <taxon>Filarioidea</taxon>
        <taxon>Onchocercidae</taxon>
        <taxon>Cercopithifilaria</taxon>
    </lineage>
</organism>
<keyword evidence="3" id="KW-1185">Reference proteome</keyword>
<evidence type="ECO:0000313" key="2">
    <source>
        <dbReference type="EMBL" id="CAG9534766.1"/>
    </source>
</evidence>
<evidence type="ECO:0000313" key="3">
    <source>
        <dbReference type="Proteomes" id="UP000746747"/>
    </source>
</evidence>
<dbReference type="EMBL" id="CAKAEH010001328">
    <property type="protein sequence ID" value="CAG9534766.1"/>
    <property type="molecule type" value="Genomic_DNA"/>
</dbReference>
<dbReference type="OrthoDB" id="5870696at2759"/>
<accession>A0A8J2M6A6</accession>
<dbReference type="AlphaFoldDB" id="A0A8J2M6A6"/>
<dbReference type="Proteomes" id="UP000746747">
    <property type="component" value="Unassembled WGS sequence"/>
</dbReference>
<feature type="signal peptide" evidence="1">
    <location>
        <begin position="1"/>
        <end position="22"/>
    </location>
</feature>
<sequence>MLRYSLFYLIFYLDFFILPATLNKIDIRREMDHHSKYPYKHFGQHYEYIYETPSSPDQKPKFRLSYDSIGDDTDITRTIKRINNLTNHKPKKHWQSNFLNAQQFQEKYFIHQRKNSDTANFPQTINNIYMKNGWKENENARKRMQEEYEIIRQLVNDIFEQAQEEMSRYPTFDVSRFRKIFSSATDMSAPLSENYFSRRRENPTYDSDRFRSVKGKDKNIHQKFHTHSSQKQYNKHRMPENARHKIKTNKERLKDMIRHLTNNGSLKQLRNDASYQLFGILPKFDPRFPFDRAYKLMDDLRPPEILKFPSINFNN</sequence>
<evidence type="ECO:0000256" key="1">
    <source>
        <dbReference type="SAM" id="SignalP"/>
    </source>
</evidence>
<proteinExistence type="predicted"/>